<keyword evidence="1" id="KW-1133">Transmembrane helix</keyword>
<dbReference type="AlphaFoldDB" id="A0AAD9WVH0"/>
<sequence>MLTSFKTFGNSGVRLATWRWSMNQGPSTHLRIVRLRWGLAGLAILLNGESVDSRIAVVLLGSGLFFAFLEYVYMLQATQKNEFCSFVIADEMDNESIGDMFSYRVATEKGKSKSAAWELCWSQTTNSLACQSNTNLNPGVPPILDTSTAAARKEGFDF</sequence>
<organism evidence="2 3">
    <name type="scientific">Dipteronia dyeriana</name>
    <dbReference type="NCBI Taxonomy" id="168575"/>
    <lineage>
        <taxon>Eukaryota</taxon>
        <taxon>Viridiplantae</taxon>
        <taxon>Streptophyta</taxon>
        <taxon>Embryophyta</taxon>
        <taxon>Tracheophyta</taxon>
        <taxon>Spermatophyta</taxon>
        <taxon>Magnoliopsida</taxon>
        <taxon>eudicotyledons</taxon>
        <taxon>Gunneridae</taxon>
        <taxon>Pentapetalae</taxon>
        <taxon>rosids</taxon>
        <taxon>malvids</taxon>
        <taxon>Sapindales</taxon>
        <taxon>Sapindaceae</taxon>
        <taxon>Hippocastanoideae</taxon>
        <taxon>Acereae</taxon>
        <taxon>Dipteronia</taxon>
    </lineage>
</organism>
<dbReference type="EMBL" id="JANJYI010000006">
    <property type="protein sequence ID" value="KAK2643695.1"/>
    <property type="molecule type" value="Genomic_DNA"/>
</dbReference>
<proteinExistence type="predicted"/>
<comment type="caution">
    <text evidence="2">The sequence shown here is derived from an EMBL/GenBank/DDBJ whole genome shotgun (WGS) entry which is preliminary data.</text>
</comment>
<reference evidence="2" key="1">
    <citation type="journal article" date="2023" name="Plant J.">
        <title>Genome sequences and population genomics provide insights into the demographic history, inbreeding, and mutation load of two 'living fossil' tree species of Dipteronia.</title>
        <authorList>
            <person name="Feng Y."/>
            <person name="Comes H.P."/>
            <person name="Chen J."/>
            <person name="Zhu S."/>
            <person name="Lu R."/>
            <person name="Zhang X."/>
            <person name="Li P."/>
            <person name="Qiu J."/>
            <person name="Olsen K.M."/>
            <person name="Qiu Y."/>
        </authorList>
    </citation>
    <scope>NUCLEOTIDE SEQUENCE</scope>
    <source>
        <strain evidence="2">KIB01</strain>
    </source>
</reference>
<keyword evidence="1" id="KW-0472">Membrane</keyword>
<keyword evidence="1" id="KW-0812">Transmembrane</keyword>
<protein>
    <submittedName>
        <fullName evidence="2">Uncharacterized protein</fullName>
    </submittedName>
</protein>
<evidence type="ECO:0000313" key="3">
    <source>
        <dbReference type="Proteomes" id="UP001280121"/>
    </source>
</evidence>
<gene>
    <name evidence="2" type="ORF">Ddye_018890</name>
</gene>
<name>A0AAD9WVH0_9ROSI</name>
<evidence type="ECO:0000256" key="1">
    <source>
        <dbReference type="SAM" id="Phobius"/>
    </source>
</evidence>
<keyword evidence="3" id="KW-1185">Reference proteome</keyword>
<feature type="transmembrane region" description="Helical" evidence="1">
    <location>
        <begin position="55"/>
        <end position="73"/>
    </location>
</feature>
<dbReference type="Proteomes" id="UP001280121">
    <property type="component" value="Unassembled WGS sequence"/>
</dbReference>
<accession>A0AAD9WVH0</accession>
<evidence type="ECO:0000313" key="2">
    <source>
        <dbReference type="EMBL" id="KAK2643695.1"/>
    </source>
</evidence>